<accession>A0A7J6RB41</accession>
<comment type="caution">
    <text evidence="2">The sequence shown here is derived from an EMBL/GenBank/DDBJ whole genome shotgun (WGS) entry which is preliminary data.</text>
</comment>
<organism evidence="2 3">
    <name type="scientific">Perkinsus olseni</name>
    <name type="common">Perkinsus atlanticus</name>
    <dbReference type="NCBI Taxonomy" id="32597"/>
    <lineage>
        <taxon>Eukaryota</taxon>
        <taxon>Sar</taxon>
        <taxon>Alveolata</taxon>
        <taxon>Perkinsozoa</taxon>
        <taxon>Perkinsea</taxon>
        <taxon>Perkinsida</taxon>
        <taxon>Perkinsidae</taxon>
        <taxon>Perkinsus</taxon>
    </lineage>
</organism>
<feature type="region of interest" description="Disordered" evidence="1">
    <location>
        <begin position="1"/>
        <end position="50"/>
    </location>
</feature>
<gene>
    <name evidence="2" type="ORF">FOZ63_022477</name>
</gene>
<dbReference type="AlphaFoldDB" id="A0A7J6RB41"/>
<feature type="non-terminal residue" evidence="2">
    <location>
        <position position="1"/>
    </location>
</feature>
<evidence type="ECO:0000313" key="3">
    <source>
        <dbReference type="Proteomes" id="UP000553632"/>
    </source>
</evidence>
<proteinExistence type="predicted"/>
<dbReference type="EMBL" id="JABANO010026782">
    <property type="protein sequence ID" value="KAF4717938.1"/>
    <property type="molecule type" value="Genomic_DNA"/>
</dbReference>
<feature type="region of interest" description="Disordered" evidence="1">
    <location>
        <begin position="91"/>
        <end position="115"/>
    </location>
</feature>
<protein>
    <submittedName>
        <fullName evidence="2">Uncharacterized protein</fullName>
    </submittedName>
</protein>
<feature type="compositionally biased region" description="Polar residues" evidence="1">
    <location>
        <begin position="100"/>
        <end position="115"/>
    </location>
</feature>
<feature type="non-terminal residue" evidence="2">
    <location>
        <position position="115"/>
    </location>
</feature>
<keyword evidence="3" id="KW-1185">Reference proteome</keyword>
<sequence length="115" mass="11667">QGGGYGAFDTVHSTRSSARGGGRCRTRGTVGRAKWPPSRAAAACGPGEDGSCSPVARGLGRSNARVSRTGLCGSTVGFEGLHHPVEQERALPRGLRAASHDTQTGQAGSPASYCS</sequence>
<name>A0A7J6RB41_PEROL</name>
<reference evidence="2 3" key="1">
    <citation type="submission" date="2020-04" db="EMBL/GenBank/DDBJ databases">
        <title>Perkinsus olseni comparative genomics.</title>
        <authorList>
            <person name="Bogema D.R."/>
        </authorList>
    </citation>
    <scope>NUCLEOTIDE SEQUENCE [LARGE SCALE GENOMIC DNA]</scope>
    <source>
        <strain evidence="2 3">ATCC PRA-207</strain>
    </source>
</reference>
<evidence type="ECO:0000313" key="2">
    <source>
        <dbReference type="EMBL" id="KAF4717938.1"/>
    </source>
</evidence>
<dbReference type="Proteomes" id="UP000553632">
    <property type="component" value="Unassembled WGS sequence"/>
</dbReference>
<evidence type="ECO:0000256" key="1">
    <source>
        <dbReference type="SAM" id="MobiDB-lite"/>
    </source>
</evidence>